<dbReference type="InterPro" id="IPR036271">
    <property type="entry name" value="Tet_transcr_reg_TetR-rel_C_sf"/>
</dbReference>
<dbReference type="Proteomes" id="UP000001695">
    <property type="component" value="Chromosome"/>
</dbReference>
<dbReference type="InterPro" id="IPR009057">
    <property type="entry name" value="Homeodomain-like_sf"/>
</dbReference>
<evidence type="ECO:0000259" key="5">
    <source>
        <dbReference type="PROSITE" id="PS50977"/>
    </source>
</evidence>
<evidence type="ECO:0000256" key="1">
    <source>
        <dbReference type="ARBA" id="ARBA00023015"/>
    </source>
</evidence>
<dbReference type="PROSITE" id="PS01081">
    <property type="entry name" value="HTH_TETR_1"/>
    <property type="match status" value="1"/>
</dbReference>
<reference evidence="7" key="1">
    <citation type="submission" date="2008-03" db="EMBL/GenBank/DDBJ databases">
        <title>Complete sequence of chromosome of Beijerinckia indica subsp. indica ATCC 9039.</title>
        <authorList>
            <consortium name="US DOE Joint Genome Institute"/>
            <person name="Copeland A."/>
            <person name="Lucas S."/>
            <person name="Lapidus A."/>
            <person name="Glavina del Rio T."/>
            <person name="Dalin E."/>
            <person name="Tice H."/>
            <person name="Bruce D."/>
            <person name="Goodwin L."/>
            <person name="Pitluck S."/>
            <person name="LaButti K."/>
            <person name="Schmutz J."/>
            <person name="Larimer F."/>
            <person name="Land M."/>
            <person name="Hauser L."/>
            <person name="Kyrpides N."/>
            <person name="Mikhailova N."/>
            <person name="Dunfield P.F."/>
            <person name="Dedysh S.N."/>
            <person name="Liesack W."/>
            <person name="Saw J.H."/>
            <person name="Alam M."/>
            <person name="Chen Y."/>
            <person name="Murrell J.C."/>
            <person name="Richardson P."/>
        </authorList>
    </citation>
    <scope>NUCLEOTIDE SEQUENCE [LARGE SCALE GENOMIC DNA]</scope>
    <source>
        <strain evidence="7">ATCC 9039 / DSM 1715 / NCIMB 8712</strain>
    </source>
</reference>
<dbReference type="AlphaFoldDB" id="B2IHM8"/>
<dbReference type="EMBL" id="CP001016">
    <property type="protein sequence ID" value="ACB94549.1"/>
    <property type="molecule type" value="Genomic_DNA"/>
</dbReference>
<dbReference type="RefSeq" id="WP_012383906.1">
    <property type="nucleotide sequence ID" value="NC_010581.1"/>
</dbReference>
<dbReference type="InterPro" id="IPR023772">
    <property type="entry name" value="DNA-bd_HTH_TetR-type_CS"/>
</dbReference>
<evidence type="ECO:0000256" key="4">
    <source>
        <dbReference type="PROSITE-ProRule" id="PRU00335"/>
    </source>
</evidence>
<feature type="domain" description="HTH tetR-type" evidence="5">
    <location>
        <begin position="6"/>
        <end position="66"/>
    </location>
</feature>
<dbReference type="PANTHER" id="PTHR47506:SF1">
    <property type="entry name" value="HTH-TYPE TRANSCRIPTIONAL REGULATOR YJDC"/>
    <property type="match status" value="1"/>
</dbReference>
<dbReference type="PANTHER" id="PTHR47506">
    <property type="entry name" value="TRANSCRIPTIONAL REGULATORY PROTEIN"/>
    <property type="match status" value="1"/>
</dbReference>
<dbReference type="HOGENOM" id="CLU_069356_28_0_5"/>
<dbReference type="Gene3D" id="1.10.10.60">
    <property type="entry name" value="Homeodomain-like"/>
    <property type="match status" value="1"/>
</dbReference>
<gene>
    <name evidence="6" type="ordered locus">Bind_0900</name>
</gene>
<evidence type="ECO:0000256" key="3">
    <source>
        <dbReference type="ARBA" id="ARBA00023163"/>
    </source>
</evidence>
<evidence type="ECO:0000256" key="2">
    <source>
        <dbReference type="ARBA" id="ARBA00023125"/>
    </source>
</evidence>
<dbReference type="Gene3D" id="1.10.357.10">
    <property type="entry name" value="Tetracycline Repressor, domain 2"/>
    <property type="match status" value="1"/>
</dbReference>
<dbReference type="OrthoDB" id="9795242at2"/>
<proteinExistence type="predicted"/>
<dbReference type="PRINTS" id="PR00455">
    <property type="entry name" value="HTHTETR"/>
</dbReference>
<dbReference type="InterPro" id="IPR001647">
    <property type="entry name" value="HTH_TetR"/>
</dbReference>
<protein>
    <submittedName>
        <fullName evidence="6">Transcriptional regulator, TetR family</fullName>
    </submittedName>
</protein>
<dbReference type="STRING" id="395963.Bind_0900"/>
<keyword evidence="2 4" id="KW-0238">DNA-binding</keyword>
<dbReference type="SUPFAM" id="SSF48498">
    <property type="entry name" value="Tetracyclin repressor-like, C-terminal domain"/>
    <property type="match status" value="1"/>
</dbReference>
<accession>B2IHM8</accession>
<dbReference type="eggNOG" id="COG1309">
    <property type="taxonomic scope" value="Bacteria"/>
</dbReference>
<dbReference type="KEGG" id="bid:Bind_0900"/>
<keyword evidence="7" id="KW-1185">Reference proteome</keyword>
<organism evidence="6 7">
    <name type="scientific">Beijerinckia indica subsp. indica (strain ATCC 9039 / DSM 1715 / NCIMB 8712)</name>
    <dbReference type="NCBI Taxonomy" id="395963"/>
    <lineage>
        <taxon>Bacteria</taxon>
        <taxon>Pseudomonadati</taxon>
        <taxon>Pseudomonadota</taxon>
        <taxon>Alphaproteobacteria</taxon>
        <taxon>Hyphomicrobiales</taxon>
        <taxon>Beijerinckiaceae</taxon>
        <taxon>Beijerinckia</taxon>
    </lineage>
</organism>
<sequence>MGRPREFDLDEALDRALALFWRNGYEGTSLADLTEALGITKPSLYAAFGNKEELFRKALDRYYQTYMRFIAKALAEPKARLVVETLLDGYVKIATGQQTPAGSLGINGALVCSEASESIRKELTARRVLDETLLRQRLGRARDEGDFPMAVDPAAFARFVMTLAIGLCVQAMAGVTRKDLQEVVATALHAWPS</sequence>
<dbReference type="PROSITE" id="PS50977">
    <property type="entry name" value="HTH_TETR_2"/>
    <property type="match status" value="1"/>
</dbReference>
<evidence type="ECO:0000313" key="6">
    <source>
        <dbReference type="EMBL" id="ACB94549.1"/>
    </source>
</evidence>
<keyword evidence="3" id="KW-0804">Transcription</keyword>
<feature type="DNA-binding region" description="H-T-H motif" evidence="4">
    <location>
        <begin position="29"/>
        <end position="48"/>
    </location>
</feature>
<dbReference type="Pfam" id="PF00440">
    <property type="entry name" value="TetR_N"/>
    <property type="match status" value="1"/>
</dbReference>
<dbReference type="SUPFAM" id="SSF46689">
    <property type="entry name" value="Homeodomain-like"/>
    <property type="match status" value="1"/>
</dbReference>
<name>B2IHM8_BEII9</name>
<evidence type="ECO:0000313" key="7">
    <source>
        <dbReference type="Proteomes" id="UP000001695"/>
    </source>
</evidence>
<dbReference type="GO" id="GO:0003677">
    <property type="term" value="F:DNA binding"/>
    <property type="evidence" value="ECO:0007669"/>
    <property type="project" value="UniProtKB-UniRule"/>
</dbReference>
<keyword evidence="1" id="KW-0805">Transcription regulation</keyword>
<reference evidence="6 7" key="2">
    <citation type="journal article" date="2010" name="J. Bacteriol.">
        <title>Complete genome sequence of Beijerinckia indica subsp. indica.</title>
        <authorList>
            <person name="Tamas I."/>
            <person name="Dedysh S.N."/>
            <person name="Liesack W."/>
            <person name="Stott M.B."/>
            <person name="Alam M."/>
            <person name="Murrell J.C."/>
            <person name="Dunfield P.F."/>
        </authorList>
    </citation>
    <scope>NUCLEOTIDE SEQUENCE [LARGE SCALE GENOMIC DNA]</scope>
    <source>
        <strain evidence="7">ATCC 9039 / DSM 1715 / NCIMB 8712</strain>
    </source>
</reference>